<dbReference type="PROSITE" id="PS51202">
    <property type="entry name" value="RCK_C"/>
    <property type="match status" value="1"/>
</dbReference>
<name>A0A8T4GBB9_9EURY</name>
<keyword evidence="3" id="KW-1185">Reference proteome</keyword>
<dbReference type="Pfam" id="PF02080">
    <property type="entry name" value="TrkA_C"/>
    <property type="match status" value="1"/>
</dbReference>
<dbReference type="EMBL" id="JAGGKQ010000004">
    <property type="protein sequence ID" value="MBP1921718.1"/>
    <property type="molecule type" value="Genomic_DNA"/>
</dbReference>
<accession>A0A8T4GBB9</accession>
<dbReference type="OrthoDB" id="331122at2157"/>
<feature type="domain" description="RCK C-terminal" evidence="1">
    <location>
        <begin position="77"/>
        <end position="161"/>
    </location>
</feature>
<evidence type="ECO:0000259" key="1">
    <source>
        <dbReference type="PROSITE" id="PS51202"/>
    </source>
</evidence>
<dbReference type="Proteomes" id="UP000823588">
    <property type="component" value="Unassembled WGS sequence"/>
</dbReference>
<protein>
    <submittedName>
        <fullName evidence="2">TrkA domain protein</fullName>
    </submittedName>
</protein>
<organism evidence="2 3">
    <name type="scientific">Halorubrum alkaliphilum</name>
    <dbReference type="NCBI Taxonomy" id="261290"/>
    <lineage>
        <taxon>Archaea</taxon>
        <taxon>Methanobacteriati</taxon>
        <taxon>Methanobacteriota</taxon>
        <taxon>Stenosarchaea group</taxon>
        <taxon>Halobacteria</taxon>
        <taxon>Halobacteriales</taxon>
        <taxon>Haloferacaceae</taxon>
        <taxon>Halorubrum</taxon>
    </lineage>
</organism>
<dbReference type="InterPro" id="IPR036721">
    <property type="entry name" value="RCK_C_sf"/>
</dbReference>
<evidence type="ECO:0000313" key="2">
    <source>
        <dbReference type="EMBL" id="MBP1921718.1"/>
    </source>
</evidence>
<gene>
    <name evidence="2" type="ORF">J2751_000715</name>
</gene>
<dbReference type="Pfam" id="PF25991">
    <property type="entry name" value="KhtT_N"/>
    <property type="match status" value="1"/>
</dbReference>
<dbReference type="GO" id="GO:0008324">
    <property type="term" value="F:monoatomic cation transmembrane transporter activity"/>
    <property type="evidence" value="ECO:0007669"/>
    <property type="project" value="InterPro"/>
</dbReference>
<dbReference type="RefSeq" id="WP_209483217.1">
    <property type="nucleotide sequence ID" value="NZ_JAGGKQ010000004.1"/>
</dbReference>
<dbReference type="GO" id="GO:0006813">
    <property type="term" value="P:potassium ion transport"/>
    <property type="evidence" value="ECO:0007669"/>
    <property type="project" value="InterPro"/>
</dbReference>
<dbReference type="InterPro" id="IPR006037">
    <property type="entry name" value="RCK_C"/>
</dbReference>
<reference evidence="2" key="1">
    <citation type="submission" date="2021-03" db="EMBL/GenBank/DDBJ databases">
        <title>Genomic Encyclopedia of Type Strains, Phase IV (KMG-IV): sequencing the most valuable type-strain genomes for metagenomic binning, comparative biology and taxonomic classification.</title>
        <authorList>
            <person name="Goeker M."/>
        </authorList>
    </citation>
    <scope>NUCLEOTIDE SEQUENCE</scope>
    <source>
        <strain evidence="2">DSM 23564</strain>
    </source>
</reference>
<dbReference type="InterPro" id="IPR058776">
    <property type="entry name" value="KhtT-like_N"/>
</dbReference>
<sequence length="163" mass="17824">MPLEIRERELPGVGVRYEVDLTAEESIATVIHNSGRRDLYHRTDPSRDYERVAELSDSQARALGLLLVGAYYQPVPTRVGDVTPTDEHTKWYQIGVDAPAAGQTIGEIDIESLNGAAILAVVRSGERTANPPDEFTLEVDDQLVVIGDQIAHGELGELLHGPE</sequence>
<dbReference type="PIRSF" id="PIRSF005028">
    <property type="entry name" value="KhtT"/>
    <property type="match status" value="1"/>
</dbReference>
<dbReference type="AlphaFoldDB" id="A0A8T4GBB9"/>
<dbReference type="SUPFAM" id="SSF116726">
    <property type="entry name" value="TrkA C-terminal domain-like"/>
    <property type="match status" value="1"/>
</dbReference>
<comment type="caution">
    <text evidence="2">The sequence shown here is derived from an EMBL/GenBank/DDBJ whole genome shotgun (WGS) entry which is preliminary data.</text>
</comment>
<dbReference type="InterPro" id="IPR026278">
    <property type="entry name" value="KhtT"/>
</dbReference>
<dbReference type="Gene3D" id="3.30.70.1450">
    <property type="entry name" value="Regulator of K+ conductance, C-terminal domain"/>
    <property type="match status" value="1"/>
</dbReference>
<proteinExistence type="predicted"/>
<evidence type="ECO:0000313" key="3">
    <source>
        <dbReference type="Proteomes" id="UP000823588"/>
    </source>
</evidence>